<gene>
    <name evidence="9" type="ORF">SAMN02746041_00386</name>
</gene>
<dbReference type="InterPro" id="IPR002078">
    <property type="entry name" value="Sigma_54_int"/>
</dbReference>
<keyword evidence="10" id="KW-1185">Reference proteome</keyword>
<evidence type="ECO:0000313" key="9">
    <source>
        <dbReference type="EMBL" id="SMC17744.1"/>
    </source>
</evidence>
<dbReference type="InterPro" id="IPR011006">
    <property type="entry name" value="CheY-like_superfamily"/>
</dbReference>
<dbReference type="Gene3D" id="1.10.8.60">
    <property type="match status" value="1"/>
</dbReference>
<keyword evidence="3" id="KW-0805">Transcription regulation</keyword>
<accession>A0A1W1X1G8</accession>
<dbReference type="Gene3D" id="1.10.10.60">
    <property type="entry name" value="Homeodomain-like"/>
    <property type="match status" value="1"/>
</dbReference>
<dbReference type="InterPro" id="IPR025662">
    <property type="entry name" value="Sigma_54_int_dom_ATP-bd_1"/>
</dbReference>
<dbReference type="SMART" id="SM00448">
    <property type="entry name" value="REC"/>
    <property type="match status" value="1"/>
</dbReference>
<dbReference type="Gene3D" id="3.40.50.300">
    <property type="entry name" value="P-loop containing nucleotide triphosphate hydrolases"/>
    <property type="match status" value="1"/>
</dbReference>
<dbReference type="Pfam" id="PF25601">
    <property type="entry name" value="AAA_lid_14"/>
    <property type="match status" value="1"/>
</dbReference>
<dbReference type="SUPFAM" id="SSF52540">
    <property type="entry name" value="P-loop containing nucleoside triphosphate hydrolases"/>
    <property type="match status" value="1"/>
</dbReference>
<name>A0A1W1X1G8_9BACT</name>
<dbReference type="PROSITE" id="PS50110">
    <property type="entry name" value="RESPONSE_REGULATORY"/>
    <property type="match status" value="1"/>
</dbReference>
<keyword evidence="2" id="KW-0067">ATP-binding</keyword>
<dbReference type="PANTHER" id="PTHR32071">
    <property type="entry name" value="TRANSCRIPTIONAL REGULATORY PROTEIN"/>
    <property type="match status" value="1"/>
</dbReference>
<dbReference type="Pfam" id="PF00158">
    <property type="entry name" value="Sigma54_activat"/>
    <property type="match status" value="1"/>
</dbReference>
<dbReference type="InterPro" id="IPR025944">
    <property type="entry name" value="Sigma_54_int_dom_CS"/>
</dbReference>
<evidence type="ECO:0000256" key="2">
    <source>
        <dbReference type="ARBA" id="ARBA00022840"/>
    </source>
</evidence>
<dbReference type="Pfam" id="PF00072">
    <property type="entry name" value="Response_reg"/>
    <property type="match status" value="1"/>
</dbReference>
<keyword evidence="4" id="KW-0804">Transcription</keyword>
<dbReference type="InterPro" id="IPR001789">
    <property type="entry name" value="Sig_transdc_resp-reg_receiver"/>
</dbReference>
<dbReference type="EMBL" id="FWXF01000001">
    <property type="protein sequence ID" value="SMC17744.1"/>
    <property type="molecule type" value="Genomic_DNA"/>
</dbReference>
<feature type="modified residue" description="4-aspartylphosphate" evidence="5">
    <location>
        <position position="56"/>
    </location>
</feature>
<dbReference type="PRINTS" id="PR01590">
    <property type="entry name" value="HTHFIS"/>
</dbReference>
<feature type="domain" description="Response regulatory" evidence="8">
    <location>
        <begin position="7"/>
        <end position="121"/>
    </location>
</feature>
<dbReference type="InterPro" id="IPR009057">
    <property type="entry name" value="Homeodomain-like_sf"/>
</dbReference>
<sequence>MTMEPFSILIADDEPNIREALHEALAGEGYWVATASSGRQTLSQLEARRFQLVLLDLVLGDMDGMEILKAVKEKWPRTEVVVITAYGTIETAVEALREGAYDYMTKPINLKRLRSYVQKICRAKRLEDENIRLREELSRERQYRNIVGCSDALMEVLDLIDQVAPTDVPVLILGETGTGKELVARAIHQRSFRSSGPFISLNCGALPPDLFESELFGYEKGAFTGAHNRKPGRYEMAHGGTLFLDEIAEMAASSQVDFLRLLEEGVVHRLGSTRPLEVDVRVLAATNKDLEALCRQGQFREDLYYRLNVVSITLPPLRERKEDVPVLAVHFLEEFKEKYRRPELVFDPGVLEDLKAYSWPGNIRELRNAVERAAVLCRGNKITRRFFPFLADVSGPPGPSSETVQEPAGYPAPWTLAQVEKAHIARALEFHGGHRRKTAKSLGISERDLYYKIKRYGISA</sequence>
<organism evidence="9 10">
    <name type="scientific">Desulfacinum hydrothermale DSM 13146</name>
    <dbReference type="NCBI Taxonomy" id="1121390"/>
    <lineage>
        <taxon>Bacteria</taxon>
        <taxon>Pseudomonadati</taxon>
        <taxon>Thermodesulfobacteriota</taxon>
        <taxon>Syntrophobacteria</taxon>
        <taxon>Syntrophobacterales</taxon>
        <taxon>Syntrophobacteraceae</taxon>
        <taxon>Desulfacinum</taxon>
    </lineage>
</organism>
<dbReference type="SMART" id="SM00382">
    <property type="entry name" value="AAA"/>
    <property type="match status" value="1"/>
</dbReference>
<dbReference type="CDD" id="cd00009">
    <property type="entry name" value="AAA"/>
    <property type="match status" value="1"/>
</dbReference>
<dbReference type="STRING" id="1121390.SAMN02746041_00386"/>
<dbReference type="AlphaFoldDB" id="A0A1W1X1G8"/>
<dbReference type="InterPro" id="IPR027417">
    <property type="entry name" value="P-loop_NTPase"/>
</dbReference>
<evidence type="ECO:0000313" key="10">
    <source>
        <dbReference type="Proteomes" id="UP000192783"/>
    </source>
</evidence>
<dbReference type="FunFam" id="3.40.50.300:FF:000006">
    <property type="entry name" value="DNA-binding transcriptional regulator NtrC"/>
    <property type="match status" value="1"/>
</dbReference>
<feature type="coiled-coil region" evidence="6">
    <location>
        <begin position="116"/>
        <end position="143"/>
    </location>
</feature>
<dbReference type="Pfam" id="PF02954">
    <property type="entry name" value="HTH_8"/>
    <property type="match status" value="1"/>
</dbReference>
<evidence type="ECO:0000256" key="4">
    <source>
        <dbReference type="ARBA" id="ARBA00023163"/>
    </source>
</evidence>
<dbReference type="GO" id="GO:0000160">
    <property type="term" value="P:phosphorelay signal transduction system"/>
    <property type="evidence" value="ECO:0007669"/>
    <property type="project" value="InterPro"/>
</dbReference>
<evidence type="ECO:0000256" key="3">
    <source>
        <dbReference type="ARBA" id="ARBA00023015"/>
    </source>
</evidence>
<dbReference type="Gene3D" id="3.40.50.2300">
    <property type="match status" value="1"/>
</dbReference>
<dbReference type="InterPro" id="IPR002197">
    <property type="entry name" value="HTH_Fis"/>
</dbReference>
<feature type="domain" description="Sigma-54 factor interaction" evidence="7">
    <location>
        <begin position="146"/>
        <end position="375"/>
    </location>
</feature>
<dbReference type="GO" id="GO:0043565">
    <property type="term" value="F:sequence-specific DNA binding"/>
    <property type="evidence" value="ECO:0007669"/>
    <property type="project" value="InterPro"/>
</dbReference>
<keyword evidence="6" id="KW-0175">Coiled coil</keyword>
<evidence type="ECO:0000256" key="1">
    <source>
        <dbReference type="ARBA" id="ARBA00022741"/>
    </source>
</evidence>
<evidence type="ECO:0000256" key="5">
    <source>
        <dbReference type="PROSITE-ProRule" id="PRU00169"/>
    </source>
</evidence>
<proteinExistence type="predicted"/>
<reference evidence="9 10" key="1">
    <citation type="submission" date="2017-04" db="EMBL/GenBank/DDBJ databases">
        <authorList>
            <person name="Afonso C.L."/>
            <person name="Miller P.J."/>
            <person name="Scott M.A."/>
            <person name="Spackman E."/>
            <person name="Goraichik I."/>
            <person name="Dimitrov K.M."/>
            <person name="Suarez D.L."/>
            <person name="Swayne D.E."/>
        </authorList>
    </citation>
    <scope>NUCLEOTIDE SEQUENCE [LARGE SCALE GENOMIC DNA]</scope>
    <source>
        <strain evidence="9 10">DSM 13146</strain>
    </source>
</reference>
<dbReference type="PROSITE" id="PS50045">
    <property type="entry name" value="SIGMA54_INTERACT_4"/>
    <property type="match status" value="1"/>
</dbReference>
<evidence type="ECO:0000256" key="6">
    <source>
        <dbReference type="SAM" id="Coils"/>
    </source>
</evidence>
<keyword evidence="5" id="KW-0597">Phosphoprotein</keyword>
<evidence type="ECO:0000259" key="7">
    <source>
        <dbReference type="PROSITE" id="PS50045"/>
    </source>
</evidence>
<dbReference type="PROSITE" id="PS00688">
    <property type="entry name" value="SIGMA54_INTERACT_3"/>
    <property type="match status" value="1"/>
</dbReference>
<protein>
    <submittedName>
        <fullName evidence="9">Two-component system, NtrC family, response regulator</fullName>
    </submittedName>
</protein>
<dbReference type="InterPro" id="IPR003593">
    <property type="entry name" value="AAA+_ATPase"/>
</dbReference>
<dbReference type="GO" id="GO:0006355">
    <property type="term" value="P:regulation of DNA-templated transcription"/>
    <property type="evidence" value="ECO:0007669"/>
    <property type="project" value="InterPro"/>
</dbReference>
<keyword evidence="1" id="KW-0547">Nucleotide-binding</keyword>
<dbReference type="Proteomes" id="UP000192783">
    <property type="component" value="Unassembled WGS sequence"/>
</dbReference>
<dbReference type="InterPro" id="IPR058031">
    <property type="entry name" value="AAA_lid_NorR"/>
</dbReference>
<dbReference type="GO" id="GO:0005524">
    <property type="term" value="F:ATP binding"/>
    <property type="evidence" value="ECO:0007669"/>
    <property type="project" value="UniProtKB-KW"/>
</dbReference>
<evidence type="ECO:0000259" key="8">
    <source>
        <dbReference type="PROSITE" id="PS50110"/>
    </source>
</evidence>
<dbReference type="SUPFAM" id="SSF46689">
    <property type="entry name" value="Homeodomain-like"/>
    <property type="match status" value="1"/>
</dbReference>
<dbReference type="PROSITE" id="PS00675">
    <property type="entry name" value="SIGMA54_INTERACT_1"/>
    <property type="match status" value="1"/>
</dbReference>
<dbReference type="SUPFAM" id="SSF52172">
    <property type="entry name" value="CheY-like"/>
    <property type="match status" value="1"/>
</dbReference>